<evidence type="ECO:0000313" key="1">
    <source>
        <dbReference type="EMBL" id="NKW09946.1"/>
    </source>
</evidence>
<evidence type="ECO:0000313" key="2">
    <source>
        <dbReference type="Proteomes" id="UP000558475"/>
    </source>
</evidence>
<reference evidence="1 2" key="1">
    <citation type="submission" date="2020-04" db="EMBL/GenBank/DDBJ databases">
        <title>Whole genome sequencing of clinical and environmental type strains of Ochrobactrum.</title>
        <authorList>
            <person name="Dharne M."/>
        </authorList>
    </citation>
    <scope>NUCLEOTIDE SEQUENCE [LARGE SCALE GENOMIC DNA]</scope>
    <source>
        <strain evidence="1 2">DSM 13340</strain>
    </source>
</reference>
<dbReference type="Proteomes" id="UP000558475">
    <property type="component" value="Unassembled WGS sequence"/>
</dbReference>
<name>A0A7X6JCD4_9HYPH</name>
<gene>
    <name evidence="1" type="ORF">HGG76_11585</name>
</gene>
<protein>
    <submittedName>
        <fullName evidence="1">Uncharacterized protein</fullName>
    </submittedName>
</protein>
<comment type="caution">
    <text evidence="1">The sequence shown here is derived from an EMBL/GenBank/DDBJ whole genome shotgun (WGS) entry which is preliminary data.</text>
</comment>
<dbReference type="EMBL" id="JAAXZB010000001">
    <property type="protein sequence ID" value="NKW09946.1"/>
    <property type="molecule type" value="Genomic_DNA"/>
</dbReference>
<organism evidence="1 2">
    <name type="scientific">Brucella tritici</name>
    <dbReference type="NCBI Taxonomy" id="94626"/>
    <lineage>
        <taxon>Bacteria</taxon>
        <taxon>Pseudomonadati</taxon>
        <taxon>Pseudomonadota</taxon>
        <taxon>Alphaproteobacteria</taxon>
        <taxon>Hyphomicrobiales</taxon>
        <taxon>Brucellaceae</taxon>
        <taxon>Brucella/Ochrobactrum group</taxon>
        <taxon>Brucella</taxon>
    </lineage>
</organism>
<accession>A0A7X6JCD4</accession>
<proteinExistence type="predicted"/>
<dbReference type="AlphaFoldDB" id="A0A7X6JCD4"/>
<sequence length="157" mass="17724">MVADFKERWAKVRETKPELPAYNVEMLETDPVKIVIEAFAYRELLWRARANQVARAVMLATTTGTDLDNFAADFGVTRRIIRYDDDGNPVYESDEEFRQRRNLAPDGYAAAGPEDAYRFFAWSADGSIKQVEAIKGENNRCDIILPGVKATALSART</sequence>